<evidence type="ECO:0000313" key="1">
    <source>
        <dbReference type="EMBL" id="SPC14930.1"/>
    </source>
</evidence>
<comment type="caution">
    <text evidence="1">The sequence shown here is derived from an EMBL/GenBank/DDBJ whole genome shotgun (WGS) entry which is preliminary data.</text>
</comment>
<name>A0A976BDD0_9BURK</name>
<dbReference type="AlphaFoldDB" id="A0A976BDD0"/>
<protein>
    <submittedName>
        <fullName evidence="1">Uncharacterized protein</fullName>
    </submittedName>
</protein>
<reference evidence="1 2" key="1">
    <citation type="submission" date="2018-01" db="EMBL/GenBank/DDBJ databases">
        <authorList>
            <person name="Clerissi C."/>
        </authorList>
    </citation>
    <scope>NUCLEOTIDE SEQUENCE [LARGE SCALE GENOMIC DNA]</scope>
    <source>
        <strain evidence="1">Cupriavidus oxalaticus LMG 2235</strain>
    </source>
</reference>
<sequence>MPYEANSFFVLVARKHYKKDFVSESKKRQAAPVSKSSPSVNQQYVWIDLLNQFLLK</sequence>
<evidence type="ECO:0000313" key="2">
    <source>
        <dbReference type="Proteomes" id="UP000256862"/>
    </source>
</evidence>
<dbReference type="EMBL" id="OGUS01000124">
    <property type="protein sequence ID" value="SPC14930.1"/>
    <property type="molecule type" value="Genomic_DNA"/>
</dbReference>
<proteinExistence type="predicted"/>
<accession>A0A976BDD0</accession>
<gene>
    <name evidence="1" type="ORF">CO2235_230133</name>
</gene>
<organism evidence="1 2">
    <name type="scientific">Cupriavidus oxalaticus</name>
    <dbReference type="NCBI Taxonomy" id="96344"/>
    <lineage>
        <taxon>Bacteria</taxon>
        <taxon>Pseudomonadati</taxon>
        <taxon>Pseudomonadota</taxon>
        <taxon>Betaproteobacteria</taxon>
        <taxon>Burkholderiales</taxon>
        <taxon>Burkholderiaceae</taxon>
        <taxon>Cupriavidus</taxon>
    </lineage>
</organism>
<dbReference type="Proteomes" id="UP000256862">
    <property type="component" value="Chromosome CO2235"/>
</dbReference>